<evidence type="ECO:0000313" key="2">
    <source>
        <dbReference type="EMBL" id="GBP96633.1"/>
    </source>
</evidence>
<keyword evidence="3" id="KW-1185">Reference proteome</keyword>
<organism evidence="2 3">
    <name type="scientific">Eumeta variegata</name>
    <name type="common">Bagworm moth</name>
    <name type="synonym">Eumeta japonica</name>
    <dbReference type="NCBI Taxonomy" id="151549"/>
    <lineage>
        <taxon>Eukaryota</taxon>
        <taxon>Metazoa</taxon>
        <taxon>Ecdysozoa</taxon>
        <taxon>Arthropoda</taxon>
        <taxon>Hexapoda</taxon>
        <taxon>Insecta</taxon>
        <taxon>Pterygota</taxon>
        <taxon>Neoptera</taxon>
        <taxon>Endopterygota</taxon>
        <taxon>Lepidoptera</taxon>
        <taxon>Glossata</taxon>
        <taxon>Ditrysia</taxon>
        <taxon>Tineoidea</taxon>
        <taxon>Psychidae</taxon>
        <taxon>Oiketicinae</taxon>
        <taxon>Eumeta</taxon>
    </lineage>
</organism>
<accession>A0A4C2AB70</accession>
<evidence type="ECO:0000256" key="1">
    <source>
        <dbReference type="SAM" id="MobiDB-lite"/>
    </source>
</evidence>
<evidence type="ECO:0000313" key="3">
    <source>
        <dbReference type="Proteomes" id="UP000299102"/>
    </source>
</evidence>
<sequence length="83" mass="8824">MNEPHAGSGGDNKCAIRNDIGRNSRYLNKAAFAIPGPVGVRTLPCLKHRTPAPAPTAGALVLTNGPAMNRRGRNPRYVNPAYC</sequence>
<comment type="caution">
    <text evidence="2">The sequence shown here is derived from an EMBL/GenBank/DDBJ whole genome shotgun (WGS) entry which is preliminary data.</text>
</comment>
<feature type="region of interest" description="Disordered" evidence="1">
    <location>
        <begin position="54"/>
        <end position="83"/>
    </location>
</feature>
<gene>
    <name evidence="2" type="ORF">EVAR_28652_1</name>
</gene>
<proteinExistence type="predicted"/>
<name>A0A4C2AB70_EUMVA</name>
<reference evidence="2 3" key="1">
    <citation type="journal article" date="2019" name="Commun. Biol.">
        <title>The bagworm genome reveals a unique fibroin gene that provides high tensile strength.</title>
        <authorList>
            <person name="Kono N."/>
            <person name="Nakamura H."/>
            <person name="Ohtoshi R."/>
            <person name="Tomita M."/>
            <person name="Numata K."/>
            <person name="Arakawa K."/>
        </authorList>
    </citation>
    <scope>NUCLEOTIDE SEQUENCE [LARGE SCALE GENOMIC DNA]</scope>
</reference>
<protein>
    <submittedName>
        <fullName evidence="2">Uncharacterized protein</fullName>
    </submittedName>
</protein>
<dbReference type="Proteomes" id="UP000299102">
    <property type="component" value="Unassembled WGS sequence"/>
</dbReference>
<dbReference type="EMBL" id="BGZK01002814">
    <property type="protein sequence ID" value="GBP96633.1"/>
    <property type="molecule type" value="Genomic_DNA"/>
</dbReference>
<dbReference type="AlphaFoldDB" id="A0A4C2AB70"/>